<evidence type="ECO:0000313" key="2">
    <source>
        <dbReference type="Proteomes" id="UP000009170"/>
    </source>
</evidence>
<protein>
    <submittedName>
        <fullName evidence="1">Arg_ACG</fullName>
    </submittedName>
</protein>
<dbReference type="EMBL" id="CAID01000014">
    <property type="protein sequence ID" value="CEG62474.1"/>
    <property type="molecule type" value="Genomic_DNA"/>
</dbReference>
<name>A0A098GK86_OSTTA</name>
<sequence>MDRDHTRSVERSVRVVNRRFQVRSLAESLLTI</sequence>
<dbReference type="KEGG" id="ota:OT_ostta14g00310"/>
<dbReference type="Proteomes" id="UP000009170">
    <property type="component" value="Unassembled WGS sequence"/>
</dbReference>
<dbReference type="InParanoid" id="A0A098GK86"/>
<comment type="caution">
    <text evidence="1">The sequence shown here is derived from an EMBL/GenBank/DDBJ whole genome shotgun (WGS) entry which is preliminary data.</text>
</comment>
<accession>A0A098GK86</accession>
<evidence type="ECO:0000313" key="1">
    <source>
        <dbReference type="EMBL" id="CEG62474.1"/>
    </source>
</evidence>
<dbReference type="AlphaFoldDB" id="A0A098GK86"/>
<dbReference type="GeneID" id="9837642"/>
<organism evidence="1 2">
    <name type="scientific">Ostreococcus tauri</name>
    <name type="common">Marine green alga</name>
    <dbReference type="NCBI Taxonomy" id="70448"/>
    <lineage>
        <taxon>Eukaryota</taxon>
        <taxon>Viridiplantae</taxon>
        <taxon>Chlorophyta</taxon>
        <taxon>Mamiellophyceae</taxon>
        <taxon>Mamiellales</taxon>
        <taxon>Bathycoccaceae</taxon>
        <taxon>Ostreococcus</taxon>
    </lineage>
</organism>
<reference evidence="1 2" key="2">
    <citation type="journal article" date="2014" name="BMC Genomics">
        <title>An improved genome of the model marine alga Ostreococcus tauri unfolds by assessing Illumina de novo assemblies.</title>
        <authorList>
            <person name="Blanc-Mathieu R."/>
            <person name="Verhelst B."/>
            <person name="Derelle E."/>
            <person name="Rombauts S."/>
            <person name="Bouget F.Y."/>
            <person name="Carre I."/>
            <person name="Chateau A."/>
            <person name="Eyre-Walker A."/>
            <person name="Grimsley N."/>
            <person name="Moreau H."/>
            <person name="Piegu B."/>
            <person name="Rivals E."/>
            <person name="Schackwitz W."/>
            <person name="Van de Peer Y."/>
            <person name="Piganeau G."/>
        </authorList>
    </citation>
    <scope>NUCLEOTIDE SEQUENCE [LARGE SCALE GENOMIC DNA]</scope>
    <source>
        <strain evidence="2">OTTH 0595 / CCAP 157/2 / RCC745</strain>
    </source>
</reference>
<keyword evidence="2" id="KW-1185">Reference proteome</keyword>
<dbReference type="RefSeq" id="XP_022841407.1">
    <property type="nucleotide sequence ID" value="XM_022982492.1"/>
</dbReference>
<gene>
    <name evidence="1" type="ORF">OT_ostta14g00310</name>
</gene>
<reference evidence="2" key="1">
    <citation type="journal article" date="2006" name="Proc. Natl. Acad. Sci. U.S.A.">
        <title>Genome analysis of the smallest free-living eukaryote Ostreococcus tauri unveils many unique features.</title>
        <authorList>
            <person name="Derelle E."/>
            <person name="Ferraz C."/>
            <person name="Rombauts S."/>
            <person name="Rouze P."/>
            <person name="Worden A.Z."/>
            <person name="Robbens S."/>
            <person name="Partensky F."/>
            <person name="Degroeve S."/>
            <person name="Echeynie S."/>
            <person name="Cooke R."/>
            <person name="Saeys Y."/>
            <person name="Wuyts J."/>
            <person name="Jabbari K."/>
            <person name="Bowler C."/>
            <person name="Panaud O."/>
            <person name="Piegu B."/>
            <person name="Ball S.G."/>
            <person name="Ral J.-P."/>
            <person name="Bouget F.-Y."/>
            <person name="Piganeau G."/>
            <person name="De Baets B."/>
            <person name="Picard A."/>
            <person name="Delseny M."/>
            <person name="Demaille J."/>
            <person name="Van de Peer Y."/>
            <person name="Moreau H."/>
        </authorList>
    </citation>
    <scope>NUCLEOTIDE SEQUENCE [LARGE SCALE GENOMIC DNA]</scope>
    <source>
        <strain evidence="2">OTTH 0595 / CCAP 157/2 / RCC745</strain>
    </source>
</reference>
<proteinExistence type="predicted"/>